<feature type="transmembrane region" description="Helical" evidence="1">
    <location>
        <begin position="132"/>
        <end position="149"/>
    </location>
</feature>
<dbReference type="Pfam" id="PF11992">
    <property type="entry name" value="TgpA_N"/>
    <property type="match status" value="1"/>
</dbReference>
<sequence>MKRPDGKDPLPQRSLWRLLAVMLLVIAPHLLRLPPWETAAVFAIGVWRIAATLHQWRMPHGAIKGALAIGAFVGVYASYGRIWGQHAGVALLVIMLALKLTELRARRDVVVTVFLSYFLLLTHFLFSQEIWTLLYLLVCVVAVTAVLADTHHAEGALPARLVLATGGKLIAQSLPLMLLMFVLFPRIPGPLWTMPDDSGGARSGLSETMAPGDIARLAASDELAFRVSFEGAAPPPDQRYWRGPVLWAFDGRTWSAPSRSFNAPAAEAGMTEYRYEITLEAHHMPWLLALDRPDARDLPERSRISGFYELLYFEPLRDRLRYRLRSEPDAKLQVASLSARERALQLALPSGFNPRALALAQQWRQGAGNDQAVVDAALRLFREQAFYYTLEPPRLGRDSIDEFLFTTRRGFCEHYASSFTFLMRAAGIPARVVTGYLGAQKNLFGDYYSVRQSEAHAWAEVWIAGQGWIRVDPTAAVSPNRIEQTLSRSGARNDGPREGLLGSLDWRSAYARAQNAWDWVDAQWNGLVLGYGTEQQQLLLDRIGLGDFGRMLLALTAAITIGLAILGGVLLWKARPAAMNDPTLKQWKLAEARLARRGLHRAPSEGPRDFAMRVAREQPELAQRIQQVVKLYLRLRYERDPDAALLGELRAAVKALT</sequence>
<keyword evidence="1" id="KW-0812">Transmembrane</keyword>
<dbReference type="AlphaFoldDB" id="I8T1Q9"/>
<dbReference type="InterPro" id="IPR002931">
    <property type="entry name" value="Transglutaminase-like"/>
</dbReference>
<evidence type="ECO:0000256" key="1">
    <source>
        <dbReference type="SAM" id="Phobius"/>
    </source>
</evidence>
<dbReference type="InterPro" id="IPR021878">
    <property type="entry name" value="TgpA_N"/>
</dbReference>
<evidence type="ECO:0000313" key="4">
    <source>
        <dbReference type="Proteomes" id="UP000003704"/>
    </source>
</evidence>
<comment type="caution">
    <text evidence="3">The sequence shown here is derived from an EMBL/GenBank/DDBJ whole genome shotgun (WGS) entry which is preliminary data.</text>
</comment>
<dbReference type="Gene3D" id="3.10.620.30">
    <property type="match status" value="1"/>
</dbReference>
<dbReference type="STRING" id="1172194.WQQ_40280"/>
<feature type="transmembrane region" description="Helical" evidence="1">
    <location>
        <begin position="15"/>
        <end position="32"/>
    </location>
</feature>
<evidence type="ECO:0000259" key="2">
    <source>
        <dbReference type="SMART" id="SM00460"/>
    </source>
</evidence>
<keyword evidence="1" id="KW-0472">Membrane</keyword>
<dbReference type="Proteomes" id="UP000003704">
    <property type="component" value="Unassembled WGS sequence"/>
</dbReference>
<dbReference type="PATRIC" id="fig|1172194.4.peg.3912"/>
<feature type="transmembrane region" description="Helical" evidence="1">
    <location>
        <begin position="108"/>
        <end position="126"/>
    </location>
</feature>
<dbReference type="InterPro" id="IPR038765">
    <property type="entry name" value="Papain-like_cys_pep_sf"/>
</dbReference>
<feature type="transmembrane region" description="Helical" evidence="1">
    <location>
        <begin position="551"/>
        <end position="572"/>
    </location>
</feature>
<keyword evidence="1" id="KW-1133">Transmembrane helix</keyword>
<dbReference type="EMBL" id="AKGD01000004">
    <property type="protein sequence ID" value="EIT67593.1"/>
    <property type="molecule type" value="Genomic_DNA"/>
</dbReference>
<dbReference type="SMART" id="SM00460">
    <property type="entry name" value="TGc"/>
    <property type="match status" value="1"/>
</dbReference>
<feature type="domain" description="Transglutaminase-like" evidence="2">
    <location>
        <begin position="404"/>
        <end position="475"/>
    </location>
</feature>
<dbReference type="PANTHER" id="PTHR42736">
    <property type="entry name" value="PROTEIN-GLUTAMINE GAMMA-GLUTAMYLTRANSFERASE"/>
    <property type="match status" value="1"/>
</dbReference>
<proteinExistence type="predicted"/>
<name>I8T1Q9_9GAMM</name>
<feature type="transmembrane region" description="Helical" evidence="1">
    <location>
        <begin position="83"/>
        <end position="101"/>
    </location>
</feature>
<dbReference type="OrthoDB" id="9804872at2"/>
<reference evidence="3 4" key="1">
    <citation type="journal article" date="2012" name="J. Bacteriol.">
        <title>Genome Sequence of n-Alkane-Degrading Hydrocarboniphaga effusa Strain AP103T (ATCC BAA-332T).</title>
        <authorList>
            <person name="Chang H.K."/>
            <person name="Zylstra G.J."/>
            <person name="Chae J.C."/>
        </authorList>
    </citation>
    <scope>NUCLEOTIDE SEQUENCE [LARGE SCALE GENOMIC DNA]</scope>
    <source>
        <strain evidence="3 4">AP103</strain>
    </source>
</reference>
<dbReference type="Pfam" id="PF01841">
    <property type="entry name" value="Transglut_core"/>
    <property type="match status" value="1"/>
</dbReference>
<dbReference type="RefSeq" id="WP_007186963.1">
    <property type="nucleotide sequence ID" value="NZ_AKGD01000004.1"/>
</dbReference>
<gene>
    <name evidence="3" type="ORF">WQQ_40280</name>
</gene>
<dbReference type="SUPFAM" id="SSF54001">
    <property type="entry name" value="Cysteine proteinases"/>
    <property type="match status" value="1"/>
</dbReference>
<evidence type="ECO:0000313" key="3">
    <source>
        <dbReference type="EMBL" id="EIT67593.1"/>
    </source>
</evidence>
<dbReference type="InterPro" id="IPR052901">
    <property type="entry name" value="Bact_TGase-like"/>
</dbReference>
<organism evidence="3 4">
    <name type="scientific">Hydrocarboniphaga effusa AP103</name>
    <dbReference type="NCBI Taxonomy" id="1172194"/>
    <lineage>
        <taxon>Bacteria</taxon>
        <taxon>Pseudomonadati</taxon>
        <taxon>Pseudomonadota</taxon>
        <taxon>Gammaproteobacteria</taxon>
        <taxon>Nevskiales</taxon>
        <taxon>Nevskiaceae</taxon>
        <taxon>Hydrocarboniphaga</taxon>
    </lineage>
</organism>
<dbReference type="InterPro" id="IPR025403">
    <property type="entry name" value="TgpA-like_C"/>
</dbReference>
<feature type="transmembrane region" description="Helical" evidence="1">
    <location>
        <begin position="161"/>
        <end position="184"/>
    </location>
</feature>
<accession>I8T1Q9</accession>
<keyword evidence="4" id="KW-1185">Reference proteome</keyword>
<protein>
    <recommendedName>
        <fullName evidence="2">Transglutaminase-like domain-containing protein</fullName>
    </recommendedName>
</protein>
<dbReference type="PANTHER" id="PTHR42736:SF1">
    <property type="entry name" value="PROTEIN-GLUTAMINE GAMMA-GLUTAMYLTRANSFERASE"/>
    <property type="match status" value="1"/>
</dbReference>
<dbReference type="Pfam" id="PF13559">
    <property type="entry name" value="DUF4129"/>
    <property type="match status" value="1"/>
</dbReference>